<proteinExistence type="predicted"/>
<sequence>MPSLERLFWKGRQPETTVTTQSSKRHSRGRSVHPTDIERVRALLLGGEVSAVKPGKESPAKLEMLMCLQYNREL</sequence>
<feature type="region of interest" description="Disordered" evidence="1">
    <location>
        <begin position="1"/>
        <end position="35"/>
    </location>
</feature>
<gene>
    <name evidence="2" type="ORF">L914_11396</name>
</gene>
<protein>
    <submittedName>
        <fullName evidence="2">Uncharacterized protein</fullName>
    </submittedName>
</protein>
<accession>W2N3C7</accession>
<evidence type="ECO:0000256" key="1">
    <source>
        <dbReference type="SAM" id="MobiDB-lite"/>
    </source>
</evidence>
<reference evidence="2" key="1">
    <citation type="submission" date="2013-11" db="EMBL/GenBank/DDBJ databases">
        <title>The Genome Sequence of Phytophthora parasitica IAC_01/95.</title>
        <authorList>
            <consortium name="The Broad Institute Genomics Platform"/>
            <person name="Russ C."/>
            <person name="Tyler B."/>
            <person name="Panabieres F."/>
            <person name="Shan W."/>
            <person name="Tripathy S."/>
            <person name="Grunwald N."/>
            <person name="Machado M."/>
            <person name="Johnson C.S."/>
            <person name="Arredondo F."/>
            <person name="Hong C."/>
            <person name="Coffey M."/>
            <person name="Young S.K."/>
            <person name="Zeng Q."/>
            <person name="Gargeya S."/>
            <person name="Fitzgerald M."/>
            <person name="Abouelleil A."/>
            <person name="Alvarado L."/>
            <person name="Chapman S.B."/>
            <person name="Gainer-Dewar J."/>
            <person name="Goldberg J."/>
            <person name="Griggs A."/>
            <person name="Gujja S."/>
            <person name="Hansen M."/>
            <person name="Howarth C."/>
            <person name="Imamovic A."/>
            <person name="Ireland A."/>
            <person name="Larimer J."/>
            <person name="McCowan C."/>
            <person name="Murphy C."/>
            <person name="Pearson M."/>
            <person name="Poon T.W."/>
            <person name="Priest M."/>
            <person name="Roberts A."/>
            <person name="Saif S."/>
            <person name="Shea T."/>
            <person name="Sykes S."/>
            <person name="Wortman J."/>
            <person name="Nusbaum C."/>
            <person name="Birren B."/>
        </authorList>
    </citation>
    <scope>NUCLEOTIDE SEQUENCE [LARGE SCALE GENOMIC DNA]</scope>
    <source>
        <strain evidence="2">IAC_01/95</strain>
    </source>
</reference>
<name>W2N3C7_PHYNI</name>
<organism evidence="2">
    <name type="scientific">Phytophthora nicotianae</name>
    <name type="common">Potato buckeye rot agent</name>
    <name type="synonym">Phytophthora parasitica</name>
    <dbReference type="NCBI Taxonomy" id="4792"/>
    <lineage>
        <taxon>Eukaryota</taxon>
        <taxon>Sar</taxon>
        <taxon>Stramenopiles</taxon>
        <taxon>Oomycota</taxon>
        <taxon>Peronosporomycetes</taxon>
        <taxon>Peronosporales</taxon>
        <taxon>Peronosporaceae</taxon>
        <taxon>Phytophthora</taxon>
    </lineage>
</organism>
<dbReference type="EMBL" id="KI693666">
    <property type="protein sequence ID" value="ETM43050.1"/>
    <property type="molecule type" value="Genomic_DNA"/>
</dbReference>
<evidence type="ECO:0000313" key="2">
    <source>
        <dbReference type="EMBL" id="ETM43050.1"/>
    </source>
</evidence>
<dbReference type="Proteomes" id="UP000054532">
    <property type="component" value="Unassembled WGS sequence"/>
</dbReference>
<dbReference type="AlphaFoldDB" id="W2N3C7"/>